<name>A0A2H0X760_UNCKA</name>
<accession>A0A2H0X760</accession>
<dbReference type="Proteomes" id="UP000231414">
    <property type="component" value="Unassembled WGS sequence"/>
</dbReference>
<gene>
    <name evidence="1" type="ORF">COT52_02435</name>
</gene>
<dbReference type="AlphaFoldDB" id="A0A2H0X760"/>
<dbReference type="EMBL" id="PEYW01000036">
    <property type="protein sequence ID" value="PIS20675.1"/>
    <property type="molecule type" value="Genomic_DNA"/>
</dbReference>
<evidence type="ECO:0000313" key="1">
    <source>
        <dbReference type="EMBL" id="PIS20675.1"/>
    </source>
</evidence>
<protein>
    <submittedName>
        <fullName evidence="1">Uncharacterized protein</fullName>
    </submittedName>
</protein>
<organism evidence="1 2">
    <name type="scientific">candidate division WWE3 bacterium CG08_land_8_20_14_0_20_43_13</name>
    <dbReference type="NCBI Taxonomy" id="1975087"/>
    <lineage>
        <taxon>Bacteria</taxon>
        <taxon>Katanobacteria</taxon>
    </lineage>
</organism>
<sequence length="189" mass="21516">MKLGRTFRWVEGFVIAFTISVAVKAKYFTLTPQENFLVTNAVFVRGYLSYSRGFVAASDFVQGFSLEVDDTYIQVTAAGVWVGPLPAEGTHVMMVSTTGYTRDVLIVNMDTKREYFSVPHHVYFPAKRSYFVRVTDRASGTVVVPDLIFSGFDSFDVIQRHSWLWRYINGFYCVQSWETGEEAPPLLFP</sequence>
<comment type="caution">
    <text evidence="1">The sequence shown here is derived from an EMBL/GenBank/DDBJ whole genome shotgun (WGS) entry which is preliminary data.</text>
</comment>
<proteinExistence type="predicted"/>
<evidence type="ECO:0000313" key="2">
    <source>
        <dbReference type="Proteomes" id="UP000231414"/>
    </source>
</evidence>
<reference evidence="2" key="1">
    <citation type="submission" date="2017-09" db="EMBL/GenBank/DDBJ databases">
        <title>Depth-based differentiation of microbial function through sediment-hosted aquifers and enrichment of novel symbionts in the deep terrestrial subsurface.</title>
        <authorList>
            <person name="Probst A.J."/>
            <person name="Ladd B."/>
            <person name="Jarett J.K."/>
            <person name="Geller-Mcgrath D.E."/>
            <person name="Sieber C.M.K."/>
            <person name="Emerson J.B."/>
            <person name="Anantharaman K."/>
            <person name="Thomas B.C."/>
            <person name="Malmstrom R."/>
            <person name="Stieglmeier M."/>
            <person name="Klingl A."/>
            <person name="Woyke T."/>
            <person name="Ryan C.M."/>
            <person name="Banfield J.F."/>
        </authorList>
    </citation>
    <scope>NUCLEOTIDE SEQUENCE [LARGE SCALE GENOMIC DNA]</scope>
</reference>